<accession>A0A8S5N437</accession>
<dbReference type="EMBL" id="BK015060">
    <property type="protein sequence ID" value="DAD89385.1"/>
    <property type="molecule type" value="Genomic_DNA"/>
</dbReference>
<sequence length="155" mass="17193">MYPMAPMTPYPYNNPAMQSAQQRLQMMEAQYPQMGSSFPQQPPQQPQTPAAPILKGRPVSNEEEANAAMIDFDGSLFVFPDKAHGKIYTKQLGLDGNIIFQRYSIDTPVAKPVEASPQTVDLSGYVREEDFNAAVQGLTEKLSKIEQKLKGGNKQ</sequence>
<keyword evidence="1" id="KW-0175">Coiled coil</keyword>
<proteinExistence type="predicted"/>
<protein>
    <submittedName>
        <fullName evidence="3">Uncharacterized protein</fullName>
    </submittedName>
</protein>
<evidence type="ECO:0000256" key="1">
    <source>
        <dbReference type="SAM" id="Coils"/>
    </source>
</evidence>
<evidence type="ECO:0000256" key="2">
    <source>
        <dbReference type="SAM" id="MobiDB-lite"/>
    </source>
</evidence>
<feature type="region of interest" description="Disordered" evidence="2">
    <location>
        <begin position="33"/>
        <end position="55"/>
    </location>
</feature>
<reference evidence="3" key="1">
    <citation type="journal article" date="2021" name="Proc. Natl. Acad. Sci. U.S.A.">
        <title>A Catalog of Tens of Thousands of Viruses from Human Metagenomes Reveals Hidden Associations with Chronic Diseases.</title>
        <authorList>
            <person name="Tisza M.J."/>
            <person name="Buck C.B."/>
        </authorList>
    </citation>
    <scope>NUCLEOTIDE SEQUENCE</scope>
    <source>
        <strain evidence="3">CtiJY10</strain>
    </source>
</reference>
<evidence type="ECO:0000313" key="3">
    <source>
        <dbReference type="EMBL" id="DAD89385.1"/>
    </source>
</evidence>
<name>A0A8S5N437_9CAUD</name>
<organism evidence="3">
    <name type="scientific">Podoviridae sp. ctiJY10</name>
    <dbReference type="NCBI Taxonomy" id="2826572"/>
    <lineage>
        <taxon>Viruses</taxon>
        <taxon>Duplodnaviria</taxon>
        <taxon>Heunggongvirae</taxon>
        <taxon>Uroviricota</taxon>
        <taxon>Caudoviricetes</taxon>
    </lineage>
</organism>
<feature type="coiled-coil region" evidence="1">
    <location>
        <begin position="128"/>
        <end position="155"/>
    </location>
</feature>